<protein>
    <submittedName>
        <fullName evidence="1">Uncharacterized protein</fullName>
    </submittedName>
</protein>
<comment type="caution">
    <text evidence="1">The sequence shown here is derived from an EMBL/GenBank/DDBJ whole genome shotgun (WGS) entry which is preliminary data.</text>
</comment>
<accession>X1PVR4</accession>
<dbReference type="EMBL" id="BARV01042108">
    <property type="protein sequence ID" value="GAI46666.1"/>
    <property type="molecule type" value="Genomic_DNA"/>
</dbReference>
<name>X1PVR4_9ZZZZ</name>
<proteinExistence type="predicted"/>
<gene>
    <name evidence="1" type="ORF">S06H3_63472</name>
</gene>
<dbReference type="AlphaFoldDB" id="X1PVR4"/>
<organism evidence="1">
    <name type="scientific">marine sediment metagenome</name>
    <dbReference type="NCBI Taxonomy" id="412755"/>
    <lineage>
        <taxon>unclassified sequences</taxon>
        <taxon>metagenomes</taxon>
        <taxon>ecological metagenomes</taxon>
    </lineage>
</organism>
<sequence>EKFEELFKYKDKEVYLEITANKFTNKLKEQIAMNKNIIFSFLDKKGARPDITGFIKENYSKDFIVIEMKV</sequence>
<evidence type="ECO:0000313" key="1">
    <source>
        <dbReference type="EMBL" id="GAI46666.1"/>
    </source>
</evidence>
<reference evidence="1" key="1">
    <citation type="journal article" date="2014" name="Front. Microbiol.">
        <title>High frequency of phylogenetically diverse reductive dehalogenase-homologous genes in deep subseafloor sedimentary metagenomes.</title>
        <authorList>
            <person name="Kawai M."/>
            <person name="Futagami T."/>
            <person name="Toyoda A."/>
            <person name="Takaki Y."/>
            <person name="Nishi S."/>
            <person name="Hori S."/>
            <person name="Arai W."/>
            <person name="Tsubouchi T."/>
            <person name="Morono Y."/>
            <person name="Uchiyama I."/>
            <person name="Ito T."/>
            <person name="Fujiyama A."/>
            <person name="Inagaki F."/>
            <person name="Takami H."/>
        </authorList>
    </citation>
    <scope>NUCLEOTIDE SEQUENCE</scope>
    <source>
        <strain evidence="1">Expedition CK06-06</strain>
    </source>
</reference>
<feature type="non-terminal residue" evidence="1">
    <location>
        <position position="1"/>
    </location>
</feature>